<dbReference type="SMART" id="SM00419">
    <property type="entry name" value="HTH_CRP"/>
    <property type="match status" value="1"/>
</dbReference>
<dbReference type="InterPro" id="IPR018490">
    <property type="entry name" value="cNMP-bd_dom_sf"/>
</dbReference>
<protein>
    <submittedName>
        <fullName evidence="5">Crp/Fnr family transcriptional regulator</fullName>
    </submittedName>
</protein>
<evidence type="ECO:0000313" key="6">
    <source>
        <dbReference type="Proteomes" id="UP000823821"/>
    </source>
</evidence>
<evidence type="ECO:0000313" key="5">
    <source>
        <dbReference type="EMBL" id="HJA79331.1"/>
    </source>
</evidence>
<evidence type="ECO:0000259" key="4">
    <source>
        <dbReference type="PROSITE" id="PS51063"/>
    </source>
</evidence>
<accession>A0A9D2HMA9</accession>
<organism evidence="5 6">
    <name type="scientific">Candidatus Desulfovibrio intestinavium</name>
    <dbReference type="NCBI Taxonomy" id="2838534"/>
    <lineage>
        <taxon>Bacteria</taxon>
        <taxon>Pseudomonadati</taxon>
        <taxon>Thermodesulfobacteriota</taxon>
        <taxon>Desulfovibrionia</taxon>
        <taxon>Desulfovibrionales</taxon>
        <taxon>Desulfovibrionaceae</taxon>
        <taxon>Desulfovibrio</taxon>
    </lineage>
</organism>
<comment type="caution">
    <text evidence="5">The sequence shown here is derived from an EMBL/GenBank/DDBJ whole genome shotgun (WGS) entry which is preliminary data.</text>
</comment>
<dbReference type="InterPro" id="IPR012318">
    <property type="entry name" value="HTH_CRP"/>
</dbReference>
<dbReference type="CDD" id="cd00092">
    <property type="entry name" value="HTH_CRP"/>
    <property type="match status" value="1"/>
</dbReference>
<dbReference type="InterPro" id="IPR036390">
    <property type="entry name" value="WH_DNA-bd_sf"/>
</dbReference>
<name>A0A9D2HMA9_9BACT</name>
<dbReference type="Gene3D" id="2.60.120.10">
    <property type="entry name" value="Jelly Rolls"/>
    <property type="match status" value="1"/>
</dbReference>
<gene>
    <name evidence="5" type="ORF">H9784_07185</name>
</gene>
<dbReference type="Proteomes" id="UP000823821">
    <property type="component" value="Unassembled WGS sequence"/>
</dbReference>
<reference evidence="5" key="2">
    <citation type="submission" date="2021-04" db="EMBL/GenBank/DDBJ databases">
        <authorList>
            <person name="Gilroy R."/>
        </authorList>
    </citation>
    <scope>NUCLEOTIDE SEQUENCE</scope>
    <source>
        <strain evidence="5">5032</strain>
    </source>
</reference>
<dbReference type="InterPro" id="IPR014710">
    <property type="entry name" value="RmlC-like_jellyroll"/>
</dbReference>
<keyword evidence="1" id="KW-0805">Transcription regulation</keyword>
<feature type="domain" description="HTH crp-type" evidence="4">
    <location>
        <begin position="154"/>
        <end position="224"/>
    </location>
</feature>
<dbReference type="PROSITE" id="PS51063">
    <property type="entry name" value="HTH_CRP_2"/>
    <property type="match status" value="1"/>
</dbReference>
<dbReference type="SUPFAM" id="SSF46785">
    <property type="entry name" value="Winged helix' DNA-binding domain"/>
    <property type="match status" value="1"/>
</dbReference>
<dbReference type="Pfam" id="PF13545">
    <property type="entry name" value="HTH_Crp_2"/>
    <property type="match status" value="1"/>
</dbReference>
<keyword evidence="2" id="KW-0238">DNA-binding</keyword>
<reference evidence="5" key="1">
    <citation type="journal article" date="2021" name="PeerJ">
        <title>Extensive microbial diversity within the chicken gut microbiome revealed by metagenomics and culture.</title>
        <authorList>
            <person name="Gilroy R."/>
            <person name="Ravi A."/>
            <person name="Getino M."/>
            <person name="Pursley I."/>
            <person name="Horton D.L."/>
            <person name="Alikhan N.F."/>
            <person name="Baker D."/>
            <person name="Gharbi K."/>
            <person name="Hall N."/>
            <person name="Watson M."/>
            <person name="Adriaenssens E.M."/>
            <person name="Foster-Nyarko E."/>
            <person name="Jarju S."/>
            <person name="Secka A."/>
            <person name="Antonio M."/>
            <person name="Oren A."/>
            <person name="Chaudhuri R.R."/>
            <person name="La Ragione R."/>
            <person name="Hildebrand F."/>
            <person name="Pallen M.J."/>
        </authorList>
    </citation>
    <scope>NUCLEOTIDE SEQUENCE</scope>
    <source>
        <strain evidence="5">5032</strain>
    </source>
</reference>
<dbReference type="GO" id="GO:0006355">
    <property type="term" value="P:regulation of DNA-templated transcription"/>
    <property type="evidence" value="ECO:0007669"/>
    <property type="project" value="InterPro"/>
</dbReference>
<proteinExistence type="predicted"/>
<dbReference type="AlphaFoldDB" id="A0A9D2HMA9"/>
<evidence type="ECO:0000256" key="1">
    <source>
        <dbReference type="ARBA" id="ARBA00023015"/>
    </source>
</evidence>
<evidence type="ECO:0000256" key="2">
    <source>
        <dbReference type="ARBA" id="ARBA00023125"/>
    </source>
</evidence>
<dbReference type="GO" id="GO:0003677">
    <property type="term" value="F:DNA binding"/>
    <property type="evidence" value="ECO:0007669"/>
    <property type="project" value="UniProtKB-KW"/>
</dbReference>
<dbReference type="EMBL" id="DWZD01000040">
    <property type="protein sequence ID" value="HJA79331.1"/>
    <property type="molecule type" value="Genomic_DNA"/>
</dbReference>
<sequence>MSTPEHPDIPPYDAILARTGRIAGLNRCWEEILHHATRRDFEKDAVIPHTRWRGMYYLARGSVSIAYIAACGRERLTLRVGPGCLFNEARSVSNYEPGVVFQCLEPSEIWRFPQELLQDTDFLSAYPRQVASLLHSMGIKILIHYTFLADMGTGSRESHVCRFILNLSRQNGNAPRFPCPMRQQDVAALLGIHRATLARILRQLKDKGIIAAFSCKEVRISDARRLEELALNN</sequence>
<dbReference type="SUPFAM" id="SSF51206">
    <property type="entry name" value="cAMP-binding domain-like"/>
    <property type="match status" value="1"/>
</dbReference>
<keyword evidence="3" id="KW-0804">Transcription</keyword>
<evidence type="ECO:0000256" key="3">
    <source>
        <dbReference type="ARBA" id="ARBA00023163"/>
    </source>
</evidence>